<dbReference type="InterPro" id="IPR051695">
    <property type="entry name" value="Phosphoglycerate_Mutase"/>
</dbReference>
<accession>A0ABP1DCK4</accession>
<proteinExistence type="predicted"/>
<dbReference type="InterPro" id="IPR001345">
    <property type="entry name" value="PG/BPGM_mutase_AS"/>
</dbReference>
<organism evidence="2 3">
    <name type="scientific">Somion occarium</name>
    <dbReference type="NCBI Taxonomy" id="3059160"/>
    <lineage>
        <taxon>Eukaryota</taxon>
        <taxon>Fungi</taxon>
        <taxon>Dikarya</taxon>
        <taxon>Basidiomycota</taxon>
        <taxon>Agaricomycotina</taxon>
        <taxon>Agaricomycetes</taxon>
        <taxon>Polyporales</taxon>
        <taxon>Cerrenaceae</taxon>
        <taxon>Somion</taxon>
    </lineage>
</organism>
<keyword evidence="1" id="KW-0378">Hydrolase</keyword>
<protein>
    <recommendedName>
        <fullName evidence="4">Phosphoglycerate mutase-like protein</fullName>
    </recommendedName>
</protein>
<evidence type="ECO:0000313" key="2">
    <source>
        <dbReference type="EMBL" id="CAL1705573.1"/>
    </source>
</evidence>
<evidence type="ECO:0000256" key="1">
    <source>
        <dbReference type="ARBA" id="ARBA00022801"/>
    </source>
</evidence>
<dbReference type="CDD" id="cd07067">
    <property type="entry name" value="HP_PGM_like"/>
    <property type="match status" value="1"/>
</dbReference>
<dbReference type="PANTHER" id="PTHR46517">
    <property type="entry name" value="FRUCTOSE-2,6-BISPHOSPHATASE TIGAR"/>
    <property type="match status" value="1"/>
</dbReference>
<dbReference type="SUPFAM" id="SSF53254">
    <property type="entry name" value="Phosphoglycerate mutase-like"/>
    <property type="match status" value="1"/>
</dbReference>
<dbReference type="SMART" id="SM00855">
    <property type="entry name" value="PGAM"/>
    <property type="match status" value="1"/>
</dbReference>
<reference evidence="3" key="1">
    <citation type="submission" date="2024-04" db="EMBL/GenBank/DDBJ databases">
        <authorList>
            <person name="Shaw F."/>
            <person name="Minotto A."/>
        </authorList>
    </citation>
    <scope>NUCLEOTIDE SEQUENCE [LARGE SCALE GENOMIC DNA]</scope>
</reference>
<dbReference type="Pfam" id="PF00300">
    <property type="entry name" value="His_Phos_1"/>
    <property type="match status" value="1"/>
</dbReference>
<dbReference type="PROSITE" id="PS00175">
    <property type="entry name" value="PG_MUTASE"/>
    <property type="match status" value="1"/>
</dbReference>
<dbReference type="InterPro" id="IPR013078">
    <property type="entry name" value="His_Pase_superF_clade-1"/>
</dbReference>
<gene>
    <name evidence="2" type="ORF">GFSPODELE1_LOCUS5487</name>
</gene>
<dbReference type="EMBL" id="OZ037946">
    <property type="protein sequence ID" value="CAL1705573.1"/>
    <property type="molecule type" value="Genomic_DNA"/>
</dbReference>
<evidence type="ECO:0008006" key="4">
    <source>
        <dbReference type="Google" id="ProtNLM"/>
    </source>
</evidence>
<dbReference type="Gene3D" id="3.40.50.1240">
    <property type="entry name" value="Phosphoglycerate mutase-like"/>
    <property type="match status" value="1"/>
</dbReference>
<keyword evidence="3" id="KW-1185">Reference proteome</keyword>
<name>A0ABP1DCK4_9APHY</name>
<sequence length="229" mass="25122">MPTARIFIVRHGETDANRQEIIQGQLDTELNAAGVEQVQLTCQALEKVPFSVAYSSDLGRAAKTAEIILTKHSGVELKKCNELRERYMGDLQGRRLSELRNTSPANVESVSDFSKRAVRWWNSIVQRHVLSVQQEELETPLNILVTTHGGLIRILLQGLIGSRKLRWGQGVKLGRCLNASVTVINLEGNGKGEVVSFADTTHLNVELVEVNADTVAEDVVDDTGGGGRV</sequence>
<evidence type="ECO:0000313" key="3">
    <source>
        <dbReference type="Proteomes" id="UP001497453"/>
    </source>
</evidence>
<dbReference type="InterPro" id="IPR029033">
    <property type="entry name" value="His_PPase_superfam"/>
</dbReference>
<dbReference type="Proteomes" id="UP001497453">
    <property type="component" value="Chromosome 3"/>
</dbReference>
<dbReference type="PANTHER" id="PTHR46517:SF1">
    <property type="entry name" value="FRUCTOSE-2,6-BISPHOSPHATASE TIGAR"/>
    <property type="match status" value="1"/>
</dbReference>